<organism evidence="1 2">
    <name type="scientific">Ktedonosporobacter rubrisoli</name>
    <dbReference type="NCBI Taxonomy" id="2509675"/>
    <lineage>
        <taxon>Bacteria</taxon>
        <taxon>Bacillati</taxon>
        <taxon>Chloroflexota</taxon>
        <taxon>Ktedonobacteria</taxon>
        <taxon>Ktedonobacterales</taxon>
        <taxon>Ktedonosporobacteraceae</taxon>
        <taxon>Ktedonosporobacter</taxon>
    </lineage>
</organism>
<dbReference type="RefSeq" id="WP_129891690.1">
    <property type="nucleotide sequence ID" value="NZ_CP035758.1"/>
</dbReference>
<dbReference type="Gene3D" id="3.40.50.1820">
    <property type="entry name" value="alpha/beta hydrolase"/>
    <property type="match status" value="1"/>
</dbReference>
<dbReference type="InterPro" id="IPR029058">
    <property type="entry name" value="AB_hydrolase_fold"/>
</dbReference>
<reference evidence="1 2" key="1">
    <citation type="submission" date="2019-01" db="EMBL/GenBank/DDBJ databases">
        <title>Ktedonosporobacter rubrisoli SCAWS-G2.</title>
        <authorList>
            <person name="Huang Y."/>
            <person name="Yan B."/>
        </authorList>
    </citation>
    <scope>NUCLEOTIDE SEQUENCE [LARGE SCALE GENOMIC DNA]</scope>
    <source>
        <strain evidence="1 2">SCAWS-G2</strain>
    </source>
</reference>
<evidence type="ECO:0000313" key="2">
    <source>
        <dbReference type="Proteomes" id="UP000290365"/>
    </source>
</evidence>
<dbReference type="EMBL" id="CP035758">
    <property type="protein sequence ID" value="QBD80626.1"/>
    <property type="molecule type" value="Genomic_DNA"/>
</dbReference>
<keyword evidence="2" id="KW-1185">Reference proteome</keyword>
<dbReference type="OrthoDB" id="8871309at2"/>
<name>A0A4P6JZR8_KTERU</name>
<dbReference type="SUPFAM" id="SSF53474">
    <property type="entry name" value="alpha/beta-Hydrolases"/>
    <property type="match status" value="1"/>
</dbReference>
<dbReference type="KEGG" id="kbs:EPA93_33495"/>
<gene>
    <name evidence="1" type="ORF">EPA93_33495</name>
</gene>
<sequence>MRNKQFMTPRFISILLTILLTCSVGTFCFQRAFLLSAHAAPSSESVVLVHGFNGGDGFSGSTTHGNTKGDCNLYWGDAKSFLSSRGSSDVRTVQYYQDEGNCNQNGTEHTYSANLHDPLYANHCKDYHAGSEGSNNESLFHISCIFAWYLYYNFGQRSQNVALIGHSMGGLIIRETLYQVQNRATLGAGNTFPPSIGHATDAITIETPHDGIAPVGLFGCGGCTQMSEMANPGLMIEELNLNAQNPQTPGGTVWTLIGSTCDALVPAYQAIDMQGANHAIVYTNVGNNNGCYDHGGAIHATSAASDTAAYYCNISESDIQNYNAECGTNYSYTTDADGRHFSFSQSFPRGLAELGAVIFSAA</sequence>
<dbReference type="Proteomes" id="UP000290365">
    <property type="component" value="Chromosome"/>
</dbReference>
<dbReference type="AlphaFoldDB" id="A0A4P6JZR8"/>
<evidence type="ECO:0000313" key="1">
    <source>
        <dbReference type="EMBL" id="QBD80626.1"/>
    </source>
</evidence>
<evidence type="ECO:0008006" key="3">
    <source>
        <dbReference type="Google" id="ProtNLM"/>
    </source>
</evidence>
<accession>A0A4P6JZR8</accession>
<proteinExistence type="predicted"/>
<protein>
    <recommendedName>
        <fullName evidence="3">DUF676 domain-containing protein</fullName>
    </recommendedName>
</protein>